<dbReference type="InterPro" id="IPR001254">
    <property type="entry name" value="Trypsin_dom"/>
</dbReference>
<evidence type="ECO:0000256" key="1">
    <source>
        <dbReference type="ARBA" id="ARBA00022670"/>
    </source>
</evidence>
<name>A0A8T2IPL3_9PIPI</name>
<evidence type="ECO:0000313" key="7">
    <source>
        <dbReference type="EMBL" id="KAG8432086.1"/>
    </source>
</evidence>
<dbReference type="Pfam" id="PF00089">
    <property type="entry name" value="Trypsin"/>
    <property type="match status" value="4"/>
</dbReference>
<dbReference type="InterPro" id="IPR001314">
    <property type="entry name" value="Peptidase_S1A"/>
</dbReference>
<proteinExistence type="predicted"/>
<dbReference type="InterPro" id="IPR009003">
    <property type="entry name" value="Peptidase_S1_PA"/>
</dbReference>
<protein>
    <recommendedName>
        <fullName evidence="6">Peptidase S1 domain-containing protein</fullName>
    </recommendedName>
</protein>
<dbReference type="Proteomes" id="UP000812440">
    <property type="component" value="Unassembled WGS sequence"/>
</dbReference>
<accession>A0A8T2IPL3</accession>
<dbReference type="CDD" id="cd00190">
    <property type="entry name" value="Tryp_SPc"/>
    <property type="match status" value="3"/>
</dbReference>
<dbReference type="PROSITE" id="PS50240">
    <property type="entry name" value="TRYPSIN_DOM"/>
    <property type="match status" value="3"/>
</dbReference>
<dbReference type="FunFam" id="2.40.10.10:FF:000024">
    <property type="entry name" value="Serine protease 53"/>
    <property type="match status" value="1"/>
</dbReference>
<organism evidence="7 8">
    <name type="scientific">Hymenochirus boettgeri</name>
    <name type="common">Congo dwarf clawed frog</name>
    <dbReference type="NCBI Taxonomy" id="247094"/>
    <lineage>
        <taxon>Eukaryota</taxon>
        <taxon>Metazoa</taxon>
        <taxon>Chordata</taxon>
        <taxon>Craniata</taxon>
        <taxon>Vertebrata</taxon>
        <taxon>Euteleostomi</taxon>
        <taxon>Amphibia</taxon>
        <taxon>Batrachia</taxon>
        <taxon>Anura</taxon>
        <taxon>Pipoidea</taxon>
        <taxon>Pipidae</taxon>
        <taxon>Pipinae</taxon>
        <taxon>Hymenochirus</taxon>
    </lineage>
</organism>
<feature type="domain" description="Peptidase S1" evidence="6">
    <location>
        <begin position="5"/>
        <end position="250"/>
    </location>
</feature>
<evidence type="ECO:0000256" key="4">
    <source>
        <dbReference type="ARBA" id="ARBA00023157"/>
    </source>
</evidence>
<feature type="domain" description="Peptidase S1" evidence="6">
    <location>
        <begin position="541"/>
        <end position="773"/>
    </location>
</feature>
<keyword evidence="4" id="KW-1015">Disulfide bond</keyword>
<dbReference type="SMART" id="SM00020">
    <property type="entry name" value="Tryp_SPc"/>
    <property type="match status" value="3"/>
</dbReference>
<dbReference type="InterPro" id="IPR043504">
    <property type="entry name" value="Peptidase_S1_PA_chymotrypsin"/>
</dbReference>
<keyword evidence="2" id="KW-0732">Signal</keyword>
<dbReference type="EMBL" id="JAACNH010000011">
    <property type="protein sequence ID" value="KAG8432086.1"/>
    <property type="molecule type" value="Genomic_DNA"/>
</dbReference>
<dbReference type="InterPro" id="IPR033116">
    <property type="entry name" value="TRYPSIN_SER"/>
</dbReference>
<dbReference type="InterPro" id="IPR018114">
    <property type="entry name" value="TRYPSIN_HIS"/>
</dbReference>
<dbReference type="PRINTS" id="PR00722">
    <property type="entry name" value="CHYMOTRYPSIN"/>
</dbReference>
<gene>
    <name evidence="7" type="ORF">GDO86_018835</name>
</gene>
<keyword evidence="3 5" id="KW-0378">Hydrolase</keyword>
<dbReference type="PANTHER" id="PTHR24253">
    <property type="entry name" value="TRANSMEMBRANE PROTEASE SERINE"/>
    <property type="match status" value="1"/>
</dbReference>
<dbReference type="GO" id="GO:0004252">
    <property type="term" value="F:serine-type endopeptidase activity"/>
    <property type="evidence" value="ECO:0007669"/>
    <property type="project" value="InterPro"/>
</dbReference>
<dbReference type="AlphaFoldDB" id="A0A8T2IPL3"/>
<evidence type="ECO:0000256" key="5">
    <source>
        <dbReference type="RuleBase" id="RU363034"/>
    </source>
</evidence>
<dbReference type="PROSITE" id="PS00135">
    <property type="entry name" value="TRYPSIN_SER"/>
    <property type="match status" value="1"/>
</dbReference>
<sequence length="859" mass="93823">MRSRIYGGTNALEGEWPWYAILIYQGKPFCGGSLISNNYIITAAHCFDGDSETKNPGSWSVQLGSTRVGEPLESSTLTLGASRILTHEDYFHFLEGNDLALVKLSKPVKFSNIISPVCLPEKGHRFGLRKTCWSLGLQERADGEPLNSNRTLKKVAQTLIGPKTCNCIYNSHGNPELSNPAFPSMLCAAETDGEKGPCLGDSGGPVVCNEDGVWFLAGVISFAHGCHLLDSPTIITAVSRYQQWIDQKAGGDVAFSVQTINVTDDVDTDNCSDLLSTKHAACGIVEMKDTEPKSPGAWPWQVDVQMDGRRICGGALISANWVVTAAHCFTDTFSSDSPSDWSVVWLLEPRHEGNSSTKDQPSWGLRFHRGRQRLSSLQLIFPASFGWNRSHPDGKVAPPQGVQMDLIGPNKCNCIYSNPSSVNQSVSVLPGMLCASHHNGEPDHCFIDSGGPLVCNENGTWFLVGLHSFGGDCQGKNNEGKALPGVYTKLSDFEDWISKVTRDAYFHLQIGAPDKELDSESCSVEKPRACGHSVASPGPAPIGDAPDASWPWQVSIQQYGTHACSGVLVAETWVLTAAQCVSSFVLTSDYKVHLGKQSQGGHNPHQVIRKVKRVVTHPKYVKASADNDLALVEIYYGVTYSDYIQPICLPCDLSQPPAMECWVAGWQKPQALEDVSPSVLREIKVSLLNLEKCGVLRNKTGPNTETQLCAKGYGRNFTCLDDSSAPLMCQINHEGPWFVLGISSYGTKSTQSVCPRNFTAVSSKVSWIQEVIQMKGAETWCSRNLTSTGGHVNTFSQPYGDHITRISGGLGGSMRTTTDRLQIHDSHVRWKEEWVKSVRGDTQCEQNKFCIEGNTHTSE</sequence>
<evidence type="ECO:0000256" key="2">
    <source>
        <dbReference type="ARBA" id="ARBA00022729"/>
    </source>
</evidence>
<keyword evidence="8" id="KW-1185">Reference proteome</keyword>
<dbReference type="PROSITE" id="PS00134">
    <property type="entry name" value="TRYPSIN_HIS"/>
    <property type="match status" value="2"/>
</dbReference>
<dbReference type="FunFam" id="2.40.10.10:FF:000184">
    <property type="entry name" value="Prostasin"/>
    <property type="match status" value="1"/>
</dbReference>
<evidence type="ECO:0000259" key="6">
    <source>
        <dbReference type="PROSITE" id="PS50240"/>
    </source>
</evidence>
<dbReference type="SUPFAM" id="SSF50494">
    <property type="entry name" value="Trypsin-like serine proteases"/>
    <property type="match status" value="3"/>
</dbReference>
<feature type="domain" description="Peptidase S1" evidence="6">
    <location>
        <begin position="284"/>
        <end position="502"/>
    </location>
</feature>
<reference evidence="7" key="1">
    <citation type="thesis" date="2020" institute="ProQuest LLC" country="789 East Eisenhower Parkway, Ann Arbor, MI, USA">
        <title>Comparative Genomics and Chromosome Evolution.</title>
        <authorList>
            <person name="Mudd A.B."/>
        </authorList>
    </citation>
    <scope>NUCLEOTIDE SEQUENCE</scope>
    <source>
        <strain evidence="7">Female2</strain>
        <tissue evidence="7">Blood</tissue>
    </source>
</reference>
<evidence type="ECO:0000256" key="3">
    <source>
        <dbReference type="ARBA" id="ARBA00022801"/>
    </source>
</evidence>
<comment type="caution">
    <text evidence="7">The sequence shown here is derived from an EMBL/GenBank/DDBJ whole genome shotgun (WGS) entry which is preliminary data.</text>
</comment>
<keyword evidence="1 5" id="KW-0645">Protease</keyword>
<keyword evidence="5" id="KW-0720">Serine protease</keyword>
<dbReference type="OrthoDB" id="9006044at2759"/>
<evidence type="ECO:0000313" key="8">
    <source>
        <dbReference type="Proteomes" id="UP000812440"/>
    </source>
</evidence>
<dbReference type="GO" id="GO:0006508">
    <property type="term" value="P:proteolysis"/>
    <property type="evidence" value="ECO:0007669"/>
    <property type="project" value="UniProtKB-KW"/>
</dbReference>
<dbReference type="PANTHER" id="PTHR24253:SF62">
    <property type="entry name" value="TRANSMEMBRANE PROTEASE SERINE 6"/>
    <property type="match status" value="1"/>
</dbReference>
<dbReference type="Gene3D" id="2.40.10.10">
    <property type="entry name" value="Trypsin-like serine proteases"/>
    <property type="match status" value="5"/>
</dbReference>